<sequence>MTSPVNILILQFASIGNVVLTSPVVRCLKQQLPNAVIHYCTRPDYQPIILHNPYISERHYLDGNVIELIRQLRAQKFDYVIDLQNTFISRLIKTALGAPSYSVDKQSFRNWLYVRLKINALAEQHMVDRYLAMVQPLGIENDGRGLDYFIPYKDEVEFDWLPATHQHDYVAFAIGGQHTTRRLPLSRMIELCRKINYPIVLLGDKNDRKVGEEIVKVLGARQIYNSCGQFNLNQSASIIQRARLVFTHDTGLMHIAAAFRKKVYSFWGSSTPQLGFYPYKTPHVRLEATGLGCRPCSATGSDECPMKHFKCMNTLPFDFDVKELRMKKKNFE</sequence>
<dbReference type="Gene3D" id="3.40.50.2000">
    <property type="entry name" value="Glycogen Phosphorylase B"/>
    <property type="match status" value="2"/>
</dbReference>
<dbReference type="Proteomes" id="UP000219452">
    <property type="component" value="Unassembled WGS sequence"/>
</dbReference>
<name>A0A286F9C4_9BACT</name>
<dbReference type="EMBL" id="OCNH01000001">
    <property type="protein sequence ID" value="SOD79837.1"/>
    <property type="molecule type" value="Genomic_DNA"/>
</dbReference>
<keyword evidence="1" id="KW-0328">Glycosyltransferase</keyword>
<dbReference type="RefSeq" id="WP_097124789.1">
    <property type="nucleotide sequence ID" value="NZ_OCNH01000001.1"/>
</dbReference>
<dbReference type="GO" id="GO:0009244">
    <property type="term" value="P:lipopolysaccharide core region biosynthetic process"/>
    <property type="evidence" value="ECO:0007669"/>
    <property type="project" value="TreeGrafter"/>
</dbReference>
<dbReference type="Pfam" id="PF01075">
    <property type="entry name" value="Glyco_transf_9"/>
    <property type="match status" value="1"/>
</dbReference>
<keyword evidence="4" id="KW-1185">Reference proteome</keyword>
<evidence type="ECO:0000313" key="3">
    <source>
        <dbReference type="EMBL" id="SOD79837.1"/>
    </source>
</evidence>
<dbReference type="GO" id="GO:0005829">
    <property type="term" value="C:cytosol"/>
    <property type="evidence" value="ECO:0007669"/>
    <property type="project" value="TreeGrafter"/>
</dbReference>
<evidence type="ECO:0000256" key="2">
    <source>
        <dbReference type="ARBA" id="ARBA00022679"/>
    </source>
</evidence>
<dbReference type="OrthoDB" id="9768048at2"/>
<evidence type="ECO:0000256" key="1">
    <source>
        <dbReference type="ARBA" id="ARBA00022676"/>
    </source>
</evidence>
<gene>
    <name evidence="3" type="ORF">SAMN06269250_1115</name>
</gene>
<protein>
    <submittedName>
        <fullName evidence="3">Heptosyltransferase-2</fullName>
    </submittedName>
</protein>
<dbReference type="PANTHER" id="PTHR30160">
    <property type="entry name" value="TETRAACYLDISACCHARIDE 4'-KINASE-RELATED"/>
    <property type="match status" value="1"/>
</dbReference>
<dbReference type="GO" id="GO:0008713">
    <property type="term" value="F:ADP-heptose-lipopolysaccharide heptosyltransferase activity"/>
    <property type="evidence" value="ECO:0007669"/>
    <property type="project" value="TreeGrafter"/>
</dbReference>
<accession>A0A286F9C4</accession>
<dbReference type="CDD" id="cd03789">
    <property type="entry name" value="GT9_LPS_heptosyltransferase"/>
    <property type="match status" value="1"/>
</dbReference>
<proteinExistence type="predicted"/>
<dbReference type="SUPFAM" id="SSF53756">
    <property type="entry name" value="UDP-Glycosyltransferase/glycogen phosphorylase"/>
    <property type="match status" value="1"/>
</dbReference>
<reference evidence="4" key="1">
    <citation type="submission" date="2017-09" db="EMBL/GenBank/DDBJ databases">
        <authorList>
            <person name="Varghese N."/>
            <person name="Submissions S."/>
        </authorList>
    </citation>
    <scope>NUCLEOTIDE SEQUENCE [LARGE SCALE GENOMIC DNA]</scope>
    <source>
        <strain evidence="4">DSM 29961</strain>
    </source>
</reference>
<organism evidence="3 4">
    <name type="scientific">Spirosoma fluviale</name>
    <dbReference type="NCBI Taxonomy" id="1597977"/>
    <lineage>
        <taxon>Bacteria</taxon>
        <taxon>Pseudomonadati</taxon>
        <taxon>Bacteroidota</taxon>
        <taxon>Cytophagia</taxon>
        <taxon>Cytophagales</taxon>
        <taxon>Cytophagaceae</taxon>
        <taxon>Spirosoma</taxon>
    </lineage>
</organism>
<dbReference type="PANTHER" id="PTHR30160:SF1">
    <property type="entry name" value="LIPOPOLYSACCHARIDE 1,2-N-ACETYLGLUCOSAMINETRANSFERASE-RELATED"/>
    <property type="match status" value="1"/>
</dbReference>
<evidence type="ECO:0000313" key="4">
    <source>
        <dbReference type="Proteomes" id="UP000219452"/>
    </source>
</evidence>
<dbReference type="AlphaFoldDB" id="A0A286F9C4"/>
<keyword evidence="2 3" id="KW-0808">Transferase</keyword>
<dbReference type="InterPro" id="IPR051199">
    <property type="entry name" value="LPS_LOS_Heptosyltrfase"/>
</dbReference>
<dbReference type="InterPro" id="IPR002201">
    <property type="entry name" value="Glyco_trans_9"/>
</dbReference>